<evidence type="ECO:0000313" key="2">
    <source>
        <dbReference type="WBParaSite" id="ALUE_0000677101-mRNA-1"/>
    </source>
</evidence>
<accession>A0A0M3HV54</accession>
<dbReference type="Proteomes" id="UP000036681">
    <property type="component" value="Unplaced"/>
</dbReference>
<evidence type="ECO:0000313" key="1">
    <source>
        <dbReference type="Proteomes" id="UP000036681"/>
    </source>
</evidence>
<reference evidence="2" key="1">
    <citation type="submission" date="2017-02" db="UniProtKB">
        <authorList>
            <consortium name="WormBaseParasite"/>
        </authorList>
    </citation>
    <scope>IDENTIFICATION</scope>
</reference>
<sequence>MPNEQCSRSKRAVKSARYRNNRMRTIFTTPYVIIIEIKSNIINKYAWNFIFINICMELNILRNILLCSLQIASKNKAKMNNFIT</sequence>
<proteinExistence type="predicted"/>
<dbReference type="WBParaSite" id="ALUE_0000677101-mRNA-1">
    <property type="protein sequence ID" value="ALUE_0000677101-mRNA-1"/>
    <property type="gene ID" value="ALUE_0000677101"/>
</dbReference>
<dbReference type="AlphaFoldDB" id="A0A0M3HV54"/>
<protein>
    <submittedName>
        <fullName evidence="2">Uncharacterized protein</fullName>
    </submittedName>
</protein>
<name>A0A0M3HV54_ASCLU</name>
<keyword evidence="1" id="KW-1185">Reference proteome</keyword>
<organism evidence="1 2">
    <name type="scientific">Ascaris lumbricoides</name>
    <name type="common">Giant roundworm</name>
    <dbReference type="NCBI Taxonomy" id="6252"/>
    <lineage>
        <taxon>Eukaryota</taxon>
        <taxon>Metazoa</taxon>
        <taxon>Ecdysozoa</taxon>
        <taxon>Nematoda</taxon>
        <taxon>Chromadorea</taxon>
        <taxon>Rhabditida</taxon>
        <taxon>Spirurina</taxon>
        <taxon>Ascaridomorpha</taxon>
        <taxon>Ascaridoidea</taxon>
        <taxon>Ascarididae</taxon>
        <taxon>Ascaris</taxon>
    </lineage>
</organism>